<dbReference type="PANTHER" id="PTHR48081:SF33">
    <property type="entry name" value="KYNURENINE FORMAMIDASE"/>
    <property type="match status" value="1"/>
</dbReference>
<keyword evidence="1" id="KW-0378">Hydrolase</keyword>
<name>A0A0K2U202_LEPSM</name>
<dbReference type="PANTHER" id="PTHR48081">
    <property type="entry name" value="AB HYDROLASE SUPERFAMILY PROTEIN C4A8.06C"/>
    <property type="match status" value="1"/>
</dbReference>
<dbReference type="SUPFAM" id="SSF53474">
    <property type="entry name" value="alpha/beta-Hydrolases"/>
    <property type="match status" value="1"/>
</dbReference>
<dbReference type="GO" id="GO:0004061">
    <property type="term" value="F:arylformamidase activity"/>
    <property type="evidence" value="ECO:0007669"/>
    <property type="project" value="TreeGrafter"/>
</dbReference>
<dbReference type="Gene3D" id="3.40.50.1820">
    <property type="entry name" value="alpha/beta hydrolase"/>
    <property type="match status" value="1"/>
</dbReference>
<sequence>MEKLVSPSQWSKRSNVVKEHVESVTKESDRIRKTIQNKETRFYGDKSTTKLDIFGLKNKSSAPLFVYISGGYWQDLSGDISLYPVQPLYDEGIVCVIVDYTRAPKVSMDEIIDEIIDAAKLILDIAIENGSKSIILSGHSAGSQLCSMILTSEWYMNLSAEKRSLFKAVFHLSGIYSLDKLVGTYVNDSLHMDLEMAQRLSPLNAKNLKRLEKVVLPYAYVIVGERDSPLFIEQAQEFVANLVKMPNFKELHYKVIPKMDHFNLVEDLQQKNYEITKNILYLINKLE</sequence>
<dbReference type="Pfam" id="PF20434">
    <property type="entry name" value="BD-FAE"/>
    <property type="match status" value="1"/>
</dbReference>
<reference evidence="3" key="1">
    <citation type="submission" date="2014-05" db="EMBL/GenBank/DDBJ databases">
        <authorList>
            <person name="Chronopoulou M."/>
        </authorList>
    </citation>
    <scope>NUCLEOTIDE SEQUENCE</scope>
    <source>
        <tissue evidence="3">Whole organism</tissue>
    </source>
</reference>
<dbReference type="OrthoDB" id="433474at2759"/>
<evidence type="ECO:0000256" key="1">
    <source>
        <dbReference type="ARBA" id="ARBA00022801"/>
    </source>
</evidence>
<protein>
    <recommendedName>
        <fullName evidence="2">BD-FAE-like domain-containing protein</fullName>
    </recommendedName>
</protein>
<accession>A0A0K2U202</accession>
<dbReference type="EMBL" id="HACA01014596">
    <property type="protein sequence ID" value="CDW31957.1"/>
    <property type="molecule type" value="Transcribed_RNA"/>
</dbReference>
<dbReference type="InterPro" id="IPR050300">
    <property type="entry name" value="GDXG_lipolytic_enzyme"/>
</dbReference>
<dbReference type="AlphaFoldDB" id="A0A0K2U202"/>
<feature type="domain" description="BD-FAE-like" evidence="2">
    <location>
        <begin position="51"/>
        <end position="236"/>
    </location>
</feature>
<dbReference type="InterPro" id="IPR029058">
    <property type="entry name" value="AB_hydrolase_fold"/>
</dbReference>
<dbReference type="InterPro" id="IPR049492">
    <property type="entry name" value="BD-FAE-like_dom"/>
</dbReference>
<proteinExistence type="predicted"/>
<evidence type="ECO:0000259" key="2">
    <source>
        <dbReference type="Pfam" id="PF20434"/>
    </source>
</evidence>
<organism evidence="3">
    <name type="scientific">Lepeophtheirus salmonis</name>
    <name type="common">Salmon louse</name>
    <name type="synonym">Caligus salmonis</name>
    <dbReference type="NCBI Taxonomy" id="72036"/>
    <lineage>
        <taxon>Eukaryota</taxon>
        <taxon>Metazoa</taxon>
        <taxon>Ecdysozoa</taxon>
        <taxon>Arthropoda</taxon>
        <taxon>Crustacea</taxon>
        <taxon>Multicrustacea</taxon>
        <taxon>Hexanauplia</taxon>
        <taxon>Copepoda</taxon>
        <taxon>Siphonostomatoida</taxon>
        <taxon>Caligidae</taxon>
        <taxon>Lepeophtheirus</taxon>
    </lineage>
</organism>
<evidence type="ECO:0000313" key="3">
    <source>
        <dbReference type="EMBL" id="CDW31957.1"/>
    </source>
</evidence>